<evidence type="ECO:0000256" key="3">
    <source>
        <dbReference type="ARBA" id="ARBA00022448"/>
    </source>
</evidence>
<comment type="subcellular location">
    <subcellularLocation>
        <location evidence="1">Cell membrane</location>
        <topology evidence="1">Multi-pass membrane protein</topology>
    </subcellularLocation>
</comment>
<dbReference type="Proteomes" id="UP000186168">
    <property type="component" value="Unassembled WGS sequence"/>
</dbReference>
<evidence type="ECO:0000256" key="8">
    <source>
        <dbReference type="SAM" id="Phobius"/>
    </source>
</evidence>
<keyword evidence="4" id="KW-1003">Cell membrane</keyword>
<dbReference type="FunFam" id="1.20.1720.10:FF:000004">
    <property type="entry name" value="EmrB/QacA family drug resistance transporter"/>
    <property type="match status" value="1"/>
</dbReference>
<accession>A0A1R1S9Q5</accession>
<feature type="transmembrane region" description="Helical" evidence="8">
    <location>
        <begin position="93"/>
        <end position="118"/>
    </location>
</feature>
<evidence type="ECO:0000256" key="1">
    <source>
        <dbReference type="ARBA" id="ARBA00004651"/>
    </source>
</evidence>
<dbReference type="InterPro" id="IPR011701">
    <property type="entry name" value="MFS"/>
</dbReference>
<dbReference type="AlphaFoldDB" id="A0A1R1S9Q5"/>
<evidence type="ECO:0000256" key="2">
    <source>
        <dbReference type="ARBA" id="ARBA00007520"/>
    </source>
</evidence>
<feature type="transmembrane region" description="Helical" evidence="8">
    <location>
        <begin position="316"/>
        <end position="337"/>
    </location>
</feature>
<dbReference type="SUPFAM" id="SSF103473">
    <property type="entry name" value="MFS general substrate transporter"/>
    <property type="match status" value="1"/>
</dbReference>
<dbReference type="GO" id="GO:0022857">
    <property type="term" value="F:transmembrane transporter activity"/>
    <property type="evidence" value="ECO:0007669"/>
    <property type="project" value="InterPro"/>
</dbReference>
<feature type="transmembrane region" description="Helical" evidence="8">
    <location>
        <begin position="475"/>
        <end position="494"/>
    </location>
</feature>
<comment type="caution">
    <text evidence="10">The sequence shown here is derived from an EMBL/GenBank/DDBJ whole genome shotgun (WGS) entry which is preliminary data.</text>
</comment>
<feature type="transmembrane region" description="Helical" evidence="8">
    <location>
        <begin position="180"/>
        <end position="203"/>
    </location>
</feature>
<feature type="domain" description="Major facilitator superfamily (MFS) profile" evidence="9">
    <location>
        <begin position="27"/>
        <end position="498"/>
    </location>
</feature>
<dbReference type="PROSITE" id="PS50850">
    <property type="entry name" value="MFS"/>
    <property type="match status" value="1"/>
</dbReference>
<dbReference type="Gene3D" id="1.20.1250.20">
    <property type="entry name" value="MFS general substrate transporter like domains"/>
    <property type="match status" value="1"/>
</dbReference>
<dbReference type="NCBIfam" id="TIGR00711">
    <property type="entry name" value="efflux_EmrB"/>
    <property type="match status" value="1"/>
</dbReference>
<name>A0A1R1S9Q5_9ACTN</name>
<dbReference type="InterPro" id="IPR036259">
    <property type="entry name" value="MFS_trans_sf"/>
</dbReference>
<evidence type="ECO:0000256" key="7">
    <source>
        <dbReference type="ARBA" id="ARBA00023136"/>
    </source>
</evidence>
<feature type="transmembrane region" description="Helical" evidence="8">
    <location>
        <begin position="154"/>
        <end position="174"/>
    </location>
</feature>
<keyword evidence="5 8" id="KW-0812">Transmembrane</keyword>
<feature type="transmembrane region" description="Helical" evidence="8">
    <location>
        <begin position="124"/>
        <end position="142"/>
    </location>
</feature>
<feature type="transmembrane region" description="Helical" evidence="8">
    <location>
        <begin position="349"/>
        <end position="367"/>
    </location>
</feature>
<evidence type="ECO:0000313" key="11">
    <source>
        <dbReference type="Proteomes" id="UP000186168"/>
    </source>
</evidence>
<reference evidence="10 11" key="1">
    <citation type="submission" date="2013-05" db="EMBL/GenBank/DDBJ databases">
        <title>Genome sequence of Streptomyces sparsogenes DSM 40356.</title>
        <authorList>
            <person name="Coyne S."/>
            <person name="Seebeck F.P."/>
        </authorList>
    </citation>
    <scope>NUCLEOTIDE SEQUENCE [LARGE SCALE GENOMIC DNA]</scope>
    <source>
        <strain evidence="10 11">DSM 40356</strain>
    </source>
</reference>
<evidence type="ECO:0000256" key="6">
    <source>
        <dbReference type="ARBA" id="ARBA00022989"/>
    </source>
</evidence>
<keyword evidence="3" id="KW-0813">Transport</keyword>
<dbReference type="Pfam" id="PF07690">
    <property type="entry name" value="MFS_1"/>
    <property type="match status" value="1"/>
</dbReference>
<evidence type="ECO:0000259" key="9">
    <source>
        <dbReference type="PROSITE" id="PS50850"/>
    </source>
</evidence>
<dbReference type="InterPro" id="IPR020846">
    <property type="entry name" value="MFS_dom"/>
</dbReference>
<sequence length="518" mass="53738">MTSPSSGPGRQAATADAIEVPKNVRWVLLGIMLALLLSMLDALIVGTAMPSVVGDLGGLNHMSWVVTGYTLATACSTPVWGKLGDLFNRKTMFLAAIVLFLIASVLCGLAPSMTWLIVFRAIQGLGAGGMGAGAFALMGALLPPRERGRYQGMVAAVMAIGQLGGPLLGGFVTSHLGWRWAFYINVPIGLICIAWCWIMLRVPAAKRHGKVTMDWWGITFLTGAISAVIMAATWAGSTYAWGSWQIITLAVLAVALLTAFIFTERRVAEPLMPLRIYSGHRNFPLAAVLLTVTGVALFGATLYLPLYQQVAQGASASSSGLLLLPMMIGTLITSNIAGKVMTATGHYKIFPILGSVFLVVGMGLLSTMGTDTSRLATSAYMAIVGAGTGFTLQMSNTIAQNAVELRDIGAASAATNLFRNLGGSLGIAVFASLFTGAVAGAGQQHGEGSPSGATEHLSAAARQTYISDVAHATHLIFLTGTLIALAALAASVLIKEVPLRGKPGSAPAKPAEPATAAP</sequence>
<dbReference type="PANTHER" id="PTHR23501">
    <property type="entry name" value="MAJOR FACILITATOR SUPERFAMILY"/>
    <property type="match status" value="1"/>
</dbReference>
<proteinExistence type="inferred from homology"/>
<evidence type="ECO:0000256" key="5">
    <source>
        <dbReference type="ARBA" id="ARBA00022692"/>
    </source>
</evidence>
<keyword evidence="11" id="KW-1185">Reference proteome</keyword>
<feature type="transmembrane region" description="Helical" evidence="8">
    <location>
        <begin position="379"/>
        <end position="399"/>
    </location>
</feature>
<dbReference type="PANTHER" id="PTHR23501:SF197">
    <property type="entry name" value="COMD"/>
    <property type="match status" value="1"/>
</dbReference>
<feature type="transmembrane region" description="Helical" evidence="8">
    <location>
        <begin position="61"/>
        <end position="81"/>
    </location>
</feature>
<feature type="transmembrane region" description="Helical" evidence="8">
    <location>
        <begin position="283"/>
        <end position="304"/>
    </location>
</feature>
<dbReference type="GO" id="GO:0005886">
    <property type="term" value="C:plasma membrane"/>
    <property type="evidence" value="ECO:0007669"/>
    <property type="project" value="UniProtKB-SubCell"/>
</dbReference>
<evidence type="ECO:0000313" key="10">
    <source>
        <dbReference type="EMBL" id="OMI35064.1"/>
    </source>
</evidence>
<gene>
    <name evidence="10" type="ORF">SPAR_33266</name>
</gene>
<feature type="transmembrane region" description="Helical" evidence="8">
    <location>
        <begin position="215"/>
        <end position="235"/>
    </location>
</feature>
<feature type="transmembrane region" description="Helical" evidence="8">
    <location>
        <begin position="241"/>
        <end position="262"/>
    </location>
</feature>
<protein>
    <submittedName>
        <fullName evidence="10">EmrB/QacA subfamily drug resistance transporter</fullName>
    </submittedName>
</protein>
<dbReference type="PRINTS" id="PR01035">
    <property type="entry name" value="TCRTETA"/>
</dbReference>
<dbReference type="RefSeq" id="WP_076971870.1">
    <property type="nucleotide sequence ID" value="NZ_ASQP01000421.1"/>
</dbReference>
<evidence type="ECO:0000256" key="4">
    <source>
        <dbReference type="ARBA" id="ARBA00022475"/>
    </source>
</evidence>
<dbReference type="EMBL" id="ASQP01000421">
    <property type="protein sequence ID" value="OMI35064.1"/>
    <property type="molecule type" value="Genomic_DNA"/>
</dbReference>
<comment type="similarity">
    <text evidence="2">Belongs to the major facilitator superfamily. TCR/Tet family.</text>
</comment>
<dbReference type="Gene3D" id="1.20.1720.10">
    <property type="entry name" value="Multidrug resistance protein D"/>
    <property type="match status" value="1"/>
</dbReference>
<feature type="transmembrane region" description="Helical" evidence="8">
    <location>
        <begin position="420"/>
        <end position="441"/>
    </location>
</feature>
<keyword evidence="7 8" id="KW-0472">Membrane</keyword>
<dbReference type="InterPro" id="IPR001958">
    <property type="entry name" value="Tet-R_TetA/multi-R_MdtG-like"/>
</dbReference>
<keyword evidence="6 8" id="KW-1133">Transmembrane helix</keyword>
<dbReference type="InterPro" id="IPR004638">
    <property type="entry name" value="EmrB-like"/>
</dbReference>
<feature type="transmembrane region" description="Helical" evidence="8">
    <location>
        <begin position="26"/>
        <end position="49"/>
    </location>
</feature>
<organism evidence="10 11">
    <name type="scientific">Streptomyces sparsogenes DSM 40356</name>
    <dbReference type="NCBI Taxonomy" id="1331668"/>
    <lineage>
        <taxon>Bacteria</taxon>
        <taxon>Bacillati</taxon>
        <taxon>Actinomycetota</taxon>
        <taxon>Actinomycetes</taxon>
        <taxon>Kitasatosporales</taxon>
        <taxon>Streptomycetaceae</taxon>
        <taxon>Streptomyces</taxon>
    </lineage>
</organism>